<evidence type="ECO:0000313" key="1">
    <source>
        <dbReference type="EMBL" id="AEA47454.1"/>
    </source>
</evidence>
<protein>
    <recommendedName>
        <fullName evidence="3">KaiC-like domain-containing protein</fullName>
    </recommendedName>
</protein>
<dbReference type="HOGENOM" id="CLU_1307766_0_0_2"/>
<dbReference type="eggNOG" id="arCOG02452">
    <property type="taxonomic scope" value="Archaea"/>
</dbReference>
<accession>F2KNX7</accession>
<dbReference type="OrthoDB" id="51466at2157"/>
<proteinExistence type="predicted"/>
<dbReference type="KEGG" id="ave:Arcve_1451"/>
<dbReference type="Proteomes" id="UP000008136">
    <property type="component" value="Chromosome"/>
</dbReference>
<keyword evidence="2" id="KW-1185">Reference proteome</keyword>
<evidence type="ECO:0008006" key="3">
    <source>
        <dbReference type="Google" id="ProtNLM"/>
    </source>
</evidence>
<reference evidence="1 2" key="1">
    <citation type="submission" date="2011-03" db="EMBL/GenBank/DDBJ databases">
        <title>The complete genome of Archaeoglobus veneficus SNP6.</title>
        <authorList>
            <consortium name="US DOE Joint Genome Institute (JGI-PGF)"/>
            <person name="Lucas S."/>
            <person name="Copeland A."/>
            <person name="Lapidus A."/>
            <person name="Bruce D."/>
            <person name="Goodwin L."/>
            <person name="Pitluck S."/>
            <person name="Kyrpides N."/>
            <person name="Mavromatis K."/>
            <person name="Pagani I."/>
            <person name="Ivanova N."/>
            <person name="Mikhailova N."/>
            <person name="Lu M."/>
            <person name="Detter J.C."/>
            <person name="Tapia R."/>
            <person name="Han C."/>
            <person name="Land M."/>
            <person name="Hauser L."/>
            <person name="Markowitz V."/>
            <person name="Cheng J.-F."/>
            <person name="Hugenholtz P."/>
            <person name="Woyke T."/>
            <person name="Wu D."/>
            <person name="Spring S."/>
            <person name="Brambilla E."/>
            <person name="Klenk H.-P."/>
            <person name="Eisen J.A."/>
        </authorList>
    </citation>
    <scope>NUCLEOTIDE SEQUENCE [LARGE SCALE GENOMIC DNA]</scope>
    <source>
        <strain evidence="2">SNP6</strain>
    </source>
</reference>
<sequence>MTNADVLLISDPGYEGVSLLFNLASQYSSNIVWIAAEPPAIIESIVSAYEFKGRLNVVTPKQWRGYNFVNIMNLNEVSIAISKAGEEFKEFSLIITLIPELLLIHGLEKTYLFMLNTIWKIHNQGGITFALLTKGAQSVRDEIMMERPFACVLRLNKTLADSGWIRKLVIETPISTISQEIYEIQVSGFRVDMPEEIKEGLIQALKVRNH</sequence>
<dbReference type="STRING" id="693661.Arcve_1451"/>
<dbReference type="GeneID" id="10394575"/>
<organism evidence="1 2">
    <name type="scientific">Archaeoglobus veneficus (strain DSM 11195 / SNP6)</name>
    <dbReference type="NCBI Taxonomy" id="693661"/>
    <lineage>
        <taxon>Archaea</taxon>
        <taxon>Methanobacteriati</taxon>
        <taxon>Methanobacteriota</taxon>
        <taxon>Archaeoglobi</taxon>
        <taxon>Archaeoglobales</taxon>
        <taxon>Archaeoglobaceae</taxon>
        <taxon>Archaeoglobus</taxon>
    </lineage>
</organism>
<dbReference type="EMBL" id="CP002588">
    <property type="protein sequence ID" value="AEA47454.1"/>
    <property type="molecule type" value="Genomic_DNA"/>
</dbReference>
<name>F2KNX7_ARCVS</name>
<gene>
    <name evidence="1" type="ordered locus">Arcve_1451</name>
</gene>
<dbReference type="AlphaFoldDB" id="F2KNX7"/>
<dbReference type="RefSeq" id="WP_013684115.1">
    <property type="nucleotide sequence ID" value="NC_015320.1"/>
</dbReference>
<evidence type="ECO:0000313" key="2">
    <source>
        <dbReference type="Proteomes" id="UP000008136"/>
    </source>
</evidence>